<organism evidence="2">
    <name type="scientific">Paraconexibacter sp. AEG42_29</name>
    <dbReference type="NCBI Taxonomy" id="2997339"/>
    <lineage>
        <taxon>Bacteria</taxon>
        <taxon>Bacillati</taxon>
        <taxon>Actinomycetota</taxon>
        <taxon>Thermoleophilia</taxon>
        <taxon>Solirubrobacterales</taxon>
        <taxon>Paraconexibacteraceae</taxon>
        <taxon>Paraconexibacter</taxon>
    </lineage>
</organism>
<evidence type="ECO:0000256" key="1">
    <source>
        <dbReference type="SAM" id="Coils"/>
    </source>
</evidence>
<dbReference type="InterPro" id="IPR007690">
    <property type="entry name" value="T2SS_GspM"/>
</dbReference>
<protein>
    <recommendedName>
        <fullName evidence="3">Tfp pilus assembly protein PilO</fullName>
    </recommendedName>
</protein>
<dbReference type="AlphaFoldDB" id="A0AAU7AX30"/>
<evidence type="ECO:0008006" key="3">
    <source>
        <dbReference type="Google" id="ProtNLM"/>
    </source>
</evidence>
<sequence>MTSRDRTVVMVLGLLAMLAAFWFLLLSPKNGEVGELKDQIAAGQARLQTAQTELQSATAAKATYRRDYKTVANLGKAVPADDDVPSLVFQLQQASTGSKVAFASIKLTGTAAAAAAPVAATPTGQVAGLAAEQKGTTTGTTAAPAPAAAATPEVAAAQTAFAGLPPGAAIGEAGFPTMPFDFQFGTVFDNFETLMRKLGKFTKVVGDKVTVSGRLLTIDGFSLVGFPDMKASVHATAFLQPADAAAAATAAATPGAPAVATASAGTPAPAVATATPAVGVGR</sequence>
<evidence type="ECO:0000313" key="2">
    <source>
        <dbReference type="EMBL" id="XAY06215.1"/>
    </source>
</evidence>
<dbReference type="RefSeq" id="WP_354697452.1">
    <property type="nucleotide sequence ID" value="NZ_CP114014.1"/>
</dbReference>
<feature type="coiled-coil region" evidence="1">
    <location>
        <begin position="33"/>
        <end position="67"/>
    </location>
</feature>
<gene>
    <name evidence="2" type="ORF">DSM112329_03079</name>
</gene>
<dbReference type="EMBL" id="CP114014">
    <property type="protein sequence ID" value="XAY06215.1"/>
    <property type="molecule type" value="Genomic_DNA"/>
</dbReference>
<keyword evidence="1" id="KW-0175">Coiled coil</keyword>
<dbReference type="GO" id="GO:0015628">
    <property type="term" value="P:protein secretion by the type II secretion system"/>
    <property type="evidence" value="ECO:0007669"/>
    <property type="project" value="InterPro"/>
</dbReference>
<dbReference type="Pfam" id="PF04612">
    <property type="entry name" value="T2SSM"/>
    <property type="match status" value="1"/>
</dbReference>
<proteinExistence type="predicted"/>
<name>A0AAU7AX30_9ACTN</name>
<dbReference type="KEGG" id="parq:DSM112329_03079"/>
<accession>A0AAU7AX30</accession>
<reference evidence="2" key="1">
    <citation type="submission" date="2022-12" db="EMBL/GenBank/DDBJ databases">
        <title>Paraconexibacter alkalitolerans sp. nov. and Baekduia alba sp. nov., isolated from soil and emended description of the genera Paraconexibacter (Chun et al., 2020) and Baekduia (An et al., 2020).</title>
        <authorList>
            <person name="Vieira S."/>
            <person name="Huber K.J."/>
            <person name="Geppert A."/>
            <person name="Wolf J."/>
            <person name="Neumann-Schaal M."/>
            <person name="Muesken M."/>
            <person name="Overmann J."/>
        </authorList>
    </citation>
    <scope>NUCLEOTIDE SEQUENCE</scope>
    <source>
        <strain evidence="2">AEG42_29</strain>
    </source>
</reference>
<dbReference type="GO" id="GO:0015627">
    <property type="term" value="C:type II protein secretion system complex"/>
    <property type="evidence" value="ECO:0007669"/>
    <property type="project" value="InterPro"/>
</dbReference>